<proteinExistence type="predicted"/>
<organism evidence="2 3">
    <name type="scientific">Caenorhabditis tropicalis</name>
    <dbReference type="NCBI Taxonomy" id="1561998"/>
    <lineage>
        <taxon>Eukaryota</taxon>
        <taxon>Metazoa</taxon>
        <taxon>Ecdysozoa</taxon>
        <taxon>Nematoda</taxon>
        <taxon>Chromadorea</taxon>
        <taxon>Rhabditida</taxon>
        <taxon>Rhabditina</taxon>
        <taxon>Rhabditomorpha</taxon>
        <taxon>Rhabditoidea</taxon>
        <taxon>Rhabditidae</taxon>
        <taxon>Peloderinae</taxon>
        <taxon>Caenorhabditis</taxon>
    </lineage>
</organism>
<reference evidence="3" key="1">
    <citation type="submission" date="2016-11" db="UniProtKB">
        <authorList>
            <consortium name="WormBaseParasite"/>
        </authorList>
    </citation>
    <scope>IDENTIFICATION</scope>
</reference>
<accession>A0A1I7UIK5</accession>
<dbReference type="AlphaFoldDB" id="A0A1I7UIK5"/>
<dbReference type="WBParaSite" id="Csp11.Scaffold629.g9682.t2">
    <property type="protein sequence ID" value="Csp11.Scaffold629.g9682.t2"/>
    <property type="gene ID" value="Csp11.Scaffold629.g9682"/>
</dbReference>
<feature type="compositionally biased region" description="Basic and acidic residues" evidence="1">
    <location>
        <begin position="58"/>
        <end position="73"/>
    </location>
</feature>
<evidence type="ECO:0000313" key="2">
    <source>
        <dbReference type="Proteomes" id="UP000095282"/>
    </source>
</evidence>
<protein>
    <submittedName>
        <fullName evidence="3">SET domain-containing protein</fullName>
    </submittedName>
</protein>
<keyword evidence="2" id="KW-1185">Reference proteome</keyword>
<dbReference type="STRING" id="1561998.A0A1I7UIK5"/>
<feature type="compositionally biased region" description="Low complexity" evidence="1">
    <location>
        <begin position="74"/>
        <end position="84"/>
    </location>
</feature>
<feature type="compositionally biased region" description="Low complexity" evidence="1">
    <location>
        <begin position="30"/>
        <end position="40"/>
    </location>
</feature>
<feature type="compositionally biased region" description="Polar residues" evidence="1">
    <location>
        <begin position="48"/>
        <end position="57"/>
    </location>
</feature>
<feature type="region of interest" description="Disordered" evidence="1">
    <location>
        <begin position="1"/>
        <end position="91"/>
    </location>
</feature>
<evidence type="ECO:0000313" key="3">
    <source>
        <dbReference type="WBParaSite" id="Csp11.Scaffold629.g9682.t2"/>
    </source>
</evidence>
<name>A0A1I7UIK5_9PELO</name>
<sequence>MSAEIQRSMEMYSDGGRDGRAAHHNRHSSNRSGPSSSRSGDYAHRNRSPSPSFNRFYSSHEEFRADYRRERSSEYSGRSSTPRSQTPPRQKSAIQLEIEELNDEARRVYFGHLDTLRDAHSDEWEPTRRNRGEGLAEMINRYSTEDACRFKAWVFAKDEKRGPALQKIPGFGYSVSSASGHYGLFRVFHKEVFLSESKGMINESSELEGYGQSPEKLFIGDILAVKGLAIVPEYRSTGYPGFKYSNPRCPFTVTKFLILSRNIKKDVYFKKVASRMGVVKGCPEVINIPLNIRPGEIYRGSVFYPLHVAGSWIHTANPSLLKYDPAPSGLETRTILDLTALQAQRQRIDHRVFLLEKPRRNGEILQLPSSFSWPPGTRITVGTSNGVFQGEMVTSNKARVPELTSFNGTFTLQQTPPPKAEMPLLEGLLEDPSIFDRATVPNQPGTKLIISEVTLPSSLGVSSYPLVPYLLRLKAPKHLALQAALFLQYKGIRLDSDAQFLVDHNPHQELSIRSRGAWLKFYMEYDPSDTVTCSLKHILELDLPNVGSIEIRQEIPDALVIFLLARFPNAHMNSDVVTRIREAVGIRLQYPMLLLTDRFFKCTKHFILVSKWIYFGCETVFFGLL</sequence>
<dbReference type="Proteomes" id="UP000095282">
    <property type="component" value="Unplaced"/>
</dbReference>
<evidence type="ECO:0000256" key="1">
    <source>
        <dbReference type="SAM" id="MobiDB-lite"/>
    </source>
</evidence>